<evidence type="ECO:0000313" key="8">
    <source>
        <dbReference type="EMBL" id="CAF3990236.1"/>
    </source>
</evidence>
<proteinExistence type="predicted"/>
<evidence type="ECO:0000313" key="2">
    <source>
        <dbReference type="EMBL" id="CAF1641214.1"/>
    </source>
</evidence>
<dbReference type="Proteomes" id="UP000663856">
    <property type="component" value="Unassembled WGS sequence"/>
</dbReference>
<evidence type="ECO:0000313" key="10">
    <source>
        <dbReference type="Proteomes" id="UP000663866"/>
    </source>
</evidence>
<dbReference type="EMBL" id="CAJNOW010015348">
    <property type="protein sequence ID" value="CAF1641214.1"/>
    <property type="molecule type" value="Genomic_DNA"/>
</dbReference>
<dbReference type="GO" id="GO:0006357">
    <property type="term" value="P:regulation of transcription by RNA polymerase II"/>
    <property type="evidence" value="ECO:0007669"/>
    <property type="project" value="TreeGrafter"/>
</dbReference>
<dbReference type="Proteomes" id="UP000676336">
    <property type="component" value="Unassembled WGS sequence"/>
</dbReference>
<evidence type="ECO:0000313" key="1">
    <source>
        <dbReference type="EMBL" id="CAF0989067.1"/>
    </source>
</evidence>
<dbReference type="EMBL" id="CAJNRE010019441">
    <property type="protein sequence ID" value="CAF2196883.1"/>
    <property type="molecule type" value="Genomic_DNA"/>
</dbReference>
<dbReference type="InterPro" id="IPR051078">
    <property type="entry name" value="SGF11"/>
</dbReference>
<dbReference type="OrthoDB" id="21557at2759"/>
<dbReference type="EMBL" id="CAJOBG010002192">
    <property type="protein sequence ID" value="CAF3990236.1"/>
    <property type="molecule type" value="Genomic_DNA"/>
</dbReference>
<dbReference type="Proteomes" id="UP000663866">
    <property type="component" value="Unassembled WGS sequence"/>
</dbReference>
<dbReference type="Proteomes" id="UP000663855">
    <property type="component" value="Unassembled WGS sequence"/>
</dbReference>
<accession>A0A816X9Y3</accession>
<dbReference type="Proteomes" id="UP000663824">
    <property type="component" value="Unassembled WGS sequence"/>
</dbReference>
<protein>
    <recommendedName>
        <fullName evidence="11">SAGA-associated factor 11</fullName>
    </recommendedName>
</protein>
<dbReference type="Proteomes" id="UP000663834">
    <property type="component" value="Unassembled WGS sequence"/>
</dbReference>
<dbReference type="EMBL" id="CAJOBH010000918">
    <property type="protein sequence ID" value="CAF3825270.1"/>
    <property type="molecule type" value="Genomic_DNA"/>
</dbReference>
<evidence type="ECO:0000313" key="5">
    <source>
        <dbReference type="EMBL" id="CAF3824263.1"/>
    </source>
</evidence>
<dbReference type="PANTHER" id="PTHR46367:SF1">
    <property type="entry name" value="ATAXIN-7-LIKE PROTEIN 3"/>
    <property type="match status" value="1"/>
</dbReference>
<dbReference type="Proteomes" id="UP000681720">
    <property type="component" value="Unassembled WGS sequence"/>
</dbReference>
<dbReference type="PANTHER" id="PTHR46367">
    <property type="entry name" value="ATAXIN-7-LIKE PROTEIN 3"/>
    <property type="match status" value="1"/>
</dbReference>
<dbReference type="Proteomes" id="UP000681967">
    <property type="component" value="Unassembled WGS sequence"/>
</dbReference>
<dbReference type="EMBL" id="CAJOBJ010000910">
    <property type="protein sequence ID" value="CAF3850637.1"/>
    <property type="molecule type" value="Genomic_DNA"/>
</dbReference>
<evidence type="ECO:0008006" key="11">
    <source>
        <dbReference type="Google" id="ProtNLM"/>
    </source>
</evidence>
<name>A0A816X9Y3_9BILA</name>
<evidence type="ECO:0000313" key="4">
    <source>
        <dbReference type="EMBL" id="CAF2196883.1"/>
    </source>
</evidence>
<dbReference type="AlphaFoldDB" id="A0A816X9Y3"/>
<evidence type="ECO:0000313" key="7">
    <source>
        <dbReference type="EMBL" id="CAF3850637.1"/>
    </source>
</evidence>
<dbReference type="GO" id="GO:0000124">
    <property type="term" value="C:SAGA complex"/>
    <property type="evidence" value="ECO:0007669"/>
    <property type="project" value="TreeGrafter"/>
</dbReference>
<comment type="caution">
    <text evidence="3">The sequence shown here is derived from an EMBL/GenBank/DDBJ whole genome shotgun (WGS) entry which is preliminary data.</text>
</comment>
<dbReference type="GO" id="GO:0071819">
    <property type="term" value="C:DUBm complex"/>
    <property type="evidence" value="ECO:0007669"/>
    <property type="project" value="TreeGrafter"/>
</dbReference>
<dbReference type="EMBL" id="CAJOBI010000456">
    <property type="protein sequence ID" value="CAF3824263.1"/>
    <property type="molecule type" value="Genomic_DNA"/>
</dbReference>
<evidence type="ECO:0000313" key="9">
    <source>
        <dbReference type="Proteomes" id="UP000663856"/>
    </source>
</evidence>
<dbReference type="EMBL" id="CAJNRF010012767">
    <property type="protein sequence ID" value="CAF2144407.1"/>
    <property type="molecule type" value="Genomic_DNA"/>
</dbReference>
<reference evidence="3" key="1">
    <citation type="submission" date="2021-02" db="EMBL/GenBank/DDBJ databases">
        <authorList>
            <person name="Nowell W R."/>
        </authorList>
    </citation>
    <scope>NUCLEOTIDE SEQUENCE</scope>
</reference>
<dbReference type="EMBL" id="CAJNOV010000114">
    <property type="protein sequence ID" value="CAF0989067.1"/>
    <property type="molecule type" value="Genomic_DNA"/>
</dbReference>
<dbReference type="GO" id="GO:0003713">
    <property type="term" value="F:transcription coactivator activity"/>
    <property type="evidence" value="ECO:0007669"/>
    <property type="project" value="TreeGrafter"/>
</dbReference>
<evidence type="ECO:0000313" key="6">
    <source>
        <dbReference type="EMBL" id="CAF3825270.1"/>
    </source>
</evidence>
<keyword evidence="10" id="KW-1185">Reference proteome</keyword>
<sequence>MDELSFILQSLIDSEIDDMILDLVYEIHSSIKGIPQEQFQINNYANKNISIEKQTCICPNCGQSNLIATKFSYHLAKCLGAGRQSSRRAKRRIVDQIMIITASDKNGSDRNHFDKDIENNSISEDGSSCTDSTSSSMTLISSNQIHNSLANETEKYFDEFDDDDEDDWKPKMKKQRVTKSSHKKKMKKNKDVLVVVSPSTSKLNFGKSIIPLSKLCPVTNHVVIPLVSRPIGSVTPSDSDKIIFKTQQVSSSSFSCESSNYFIQSPLNLVEDEQSSIIVFKEDIK</sequence>
<gene>
    <name evidence="6" type="ORF">BYL167_LOCUS4366</name>
    <name evidence="1" type="ORF">CJN711_LOCUS1757</name>
    <name evidence="7" type="ORF">GIL414_LOCUS3943</name>
    <name evidence="2" type="ORF">KQP761_LOCUS28104</name>
    <name evidence="4" type="ORF">MBJ925_LOCUS35176</name>
    <name evidence="8" type="ORF">OVN521_LOCUS14441</name>
    <name evidence="5" type="ORF">SMN809_LOCUS2473</name>
    <name evidence="3" type="ORF">WKI299_LOCUS29010</name>
</gene>
<evidence type="ECO:0000313" key="3">
    <source>
        <dbReference type="EMBL" id="CAF2144407.1"/>
    </source>
</evidence>
<organism evidence="3 9">
    <name type="scientific">Rotaria magnacalcarata</name>
    <dbReference type="NCBI Taxonomy" id="392030"/>
    <lineage>
        <taxon>Eukaryota</taxon>
        <taxon>Metazoa</taxon>
        <taxon>Spiralia</taxon>
        <taxon>Gnathifera</taxon>
        <taxon>Rotifera</taxon>
        <taxon>Eurotatoria</taxon>
        <taxon>Bdelloidea</taxon>
        <taxon>Philodinida</taxon>
        <taxon>Philodinidae</taxon>
        <taxon>Rotaria</taxon>
    </lineage>
</organism>